<dbReference type="Proteomes" id="UP001215598">
    <property type="component" value="Unassembled WGS sequence"/>
</dbReference>
<evidence type="ECO:0000256" key="1">
    <source>
        <dbReference type="SAM" id="MobiDB-lite"/>
    </source>
</evidence>
<comment type="caution">
    <text evidence="2">The sequence shown here is derived from an EMBL/GenBank/DDBJ whole genome shotgun (WGS) entry which is preliminary data.</text>
</comment>
<protein>
    <submittedName>
        <fullName evidence="2">Uncharacterized protein</fullName>
    </submittedName>
</protein>
<proteinExistence type="predicted"/>
<name>A0AAD7GX08_9AGAR</name>
<feature type="compositionally biased region" description="Pro residues" evidence="1">
    <location>
        <begin position="72"/>
        <end position="88"/>
    </location>
</feature>
<organism evidence="2 3">
    <name type="scientific">Mycena metata</name>
    <dbReference type="NCBI Taxonomy" id="1033252"/>
    <lineage>
        <taxon>Eukaryota</taxon>
        <taxon>Fungi</taxon>
        <taxon>Dikarya</taxon>
        <taxon>Basidiomycota</taxon>
        <taxon>Agaricomycotina</taxon>
        <taxon>Agaricomycetes</taxon>
        <taxon>Agaricomycetidae</taxon>
        <taxon>Agaricales</taxon>
        <taxon>Marasmiineae</taxon>
        <taxon>Mycenaceae</taxon>
        <taxon>Mycena</taxon>
    </lineage>
</organism>
<accession>A0AAD7GX08</accession>
<feature type="region of interest" description="Disordered" evidence="1">
    <location>
        <begin position="41"/>
        <end position="111"/>
    </location>
</feature>
<dbReference type="EMBL" id="JARKIB010000446">
    <property type="protein sequence ID" value="KAJ7707176.1"/>
    <property type="molecule type" value="Genomic_DNA"/>
</dbReference>
<evidence type="ECO:0000313" key="3">
    <source>
        <dbReference type="Proteomes" id="UP001215598"/>
    </source>
</evidence>
<dbReference type="AlphaFoldDB" id="A0AAD7GX08"/>
<gene>
    <name evidence="2" type="ORF">B0H16DRAFT_1901388</name>
</gene>
<keyword evidence="3" id="KW-1185">Reference proteome</keyword>
<feature type="compositionally biased region" description="Pro residues" evidence="1">
    <location>
        <begin position="12"/>
        <end position="21"/>
    </location>
</feature>
<evidence type="ECO:0000313" key="2">
    <source>
        <dbReference type="EMBL" id="KAJ7707176.1"/>
    </source>
</evidence>
<reference evidence="2" key="1">
    <citation type="submission" date="2023-03" db="EMBL/GenBank/DDBJ databases">
        <title>Massive genome expansion in bonnet fungi (Mycena s.s.) driven by repeated elements and novel gene families across ecological guilds.</title>
        <authorList>
            <consortium name="Lawrence Berkeley National Laboratory"/>
            <person name="Harder C.B."/>
            <person name="Miyauchi S."/>
            <person name="Viragh M."/>
            <person name="Kuo A."/>
            <person name="Thoen E."/>
            <person name="Andreopoulos B."/>
            <person name="Lu D."/>
            <person name="Skrede I."/>
            <person name="Drula E."/>
            <person name="Henrissat B."/>
            <person name="Morin E."/>
            <person name="Kohler A."/>
            <person name="Barry K."/>
            <person name="LaButti K."/>
            <person name="Morin E."/>
            <person name="Salamov A."/>
            <person name="Lipzen A."/>
            <person name="Mereny Z."/>
            <person name="Hegedus B."/>
            <person name="Baldrian P."/>
            <person name="Stursova M."/>
            <person name="Weitz H."/>
            <person name="Taylor A."/>
            <person name="Grigoriev I.V."/>
            <person name="Nagy L.G."/>
            <person name="Martin F."/>
            <person name="Kauserud H."/>
        </authorList>
    </citation>
    <scope>NUCLEOTIDE SEQUENCE</scope>
    <source>
        <strain evidence="2">CBHHK182m</strain>
    </source>
</reference>
<sequence>MPRHRETRSAPPSHPLQPCPPTCLHRPYFCSTRLLATPRVVRLPTQPHQQQHQHQHPPPPHYAYDMQHYVYGPPPKPQPLQYTHPPPAQHSHSDQHRYSPDSNVSGANLSDRVRGRCCTTETAPYVAEE</sequence>
<feature type="region of interest" description="Disordered" evidence="1">
    <location>
        <begin position="1"/>
        <end position="21"/>
    </location>
</feature>